<dbReference type="InterPro" id="IPR013611">
    <property type="entry name" value="Transp-assoc_OB_typ2"/>
</dbReference>
<comment type="subcellular location">
    <subcellularLocation>
        <location evidence="1">Cell membrane</location>
        <topology evidence="1">Peripheral membrane protein</topology>
    </subcellularLocation>
</comment>
<dbReference type="SUPFAM" id="SSF50331">
    <property type="entry name" value="MOP-like"/>
    <property type="match status" value="1"/>
</dbReference>
<evidence type="ECO:0000256" key="2">
    <source>
        <dbReference type="ARBA" id="ARBA00022448"/>
    </source>
</evidence>
<protein>
    <recommendedName>
        <fullName evidence="13">ABC-type D-xylose/L-arabinose transporter</fullName>
        <ecNumber evidence="13">7.5.2.13</ecNumber>
    </recommendedName>
</protein>
<evidence type="ECO:0000256" key="4">
    <source>
        <dbReference type="ARBA" id="ARBA00022741"/>
    </source>
</evidence>
<evidence type="ECO:0000256" key="1">
    <source>
        <dbReference type="ARBA" id="ARBA00004202"/>
    </source>
</evidence>
<dbReference type="CDD" id="cd03301">
    <property type="entry name" value="ABC_MalK_N"/>
    <property type="match status" value="1"/>
</dbReference>
<dbReference type="Pfam" id="PF00005">
    <property type="entry name" value="ABC_tran"/>
    <property type="match status" value="1"/>
</dbReference>
<sequence>MVLIQATDLTKQYNDVVAVDGIDFEIRDKELLVLVGPSGCGKSSTLRLLAGLEDITDGELRMDGKLVNDVSPKDRNVSMVFQNYALFPHMSARRNMTFGMKSRGSFDDEEIDERVREAAELLGIEDLLDRKPGELSGGEKQRVAIGRAIVRDPDVFLLDEPLSNLDAKLKTQMRAELATVHDDIEATTIYVTHDQTEAMSLGDRIAVMNNGEIQQIGDPQTVYDYPTNQFVAEFIGNPSMNVLPVEVDEQDSDFVARHEQFELTLPKTDSLTSFGEGTAKLGIRPEDFSLSDDGDDQTMQVDVNVVEPLGDALLVYCSVGTHDLRVWVDNPRQNITSRDTLTVSVDEERLHLFDDATGENLYHSDDTVERDERSDDISIEST</sequence>
<proteinExistence type="inferred from homology"/>
<reference evidence="15 16" key="1">
    <citation type="submission" date="2018-10" db="EMBL/GenBank/DDBJ databases">
        <title>Natrarchaeobius chitinivorans gen. nov., sp. nov., and Natrarchaeobius haloalkaliphilus sp. nov., alkaliphilic, chitin-utilizing haloarchaea from hypersaline alkaline lakes.</title>
        <authorList>
            <person name="Sorokin D.Y."/>
            <person name="Elcheninov A.G."/>
            <person name="Kostrikina N.A."/>
            <person name="Bale N.J."/>
            <person name="Sinninghe Damste J.S."/>
            <person name="Khijniak T.V."/>
            <person name="Kublanov I.V."/>
            <person name="Toshchakov S.V."/>
        </authorList>
    </citation>
    <scope>NUCLEOTIDE SEQUENCE [LARGE SCALE GENOMIC DNA]</scope>
    <source>
        <strain evidence="15 16">AArcht7</strain>
    </source>
</reference>
<comment type="subunit">
    <text evidence="12">The complex is composed of two ATP-binding proteins (XacJ and XacK), two transmembrane proteins (XacH and XacI) and a solute-binding protein (XacG).</text>
</comment>
<dbReference type="PANTHER" id="PTHR43875">
    <property type="entry name" value="MALTODEXTRIN IMPORT ATP-BINDING PROTEIN MSMX"/>
    <property type="match status" value="1"/>
</dbReference>
<organism evidence="15 16">
    <name type="scientific">Natrarchaeobius chitinivorans</name>
    <dbReference type="NCBI Taxonomy" id="1679083"/>
    <lineage>
        <taxon>Archaea</taxon>
        <taxon>Methanobacteriati</taxon>
        <taxon>Methanobacteriota</taxon>
        <taxon>Stenosarchaea group</taxon>
        <taxon>Halobacteria</taxon>
        <taxon>Halobacteriales</taxon>
        <taxon>Natrialbaceae</taxon>
        <taxon>Natrarchaeobius</taxon>
    </lineage>
</organism>
<comment type="similarity">
    <text evidence="11">Belongs to the ABC transporter superfamily. Carbohydrate uptake transporter-1 (CUT1) (TC 3.A.1.1) family.</text>
</comment>
<evidence type="ECO:0000256" key="10">
    <source>
        <dbReference type="ARBA" id="ARBA00053454"/>
    </source>
</evidence>
<comment type="function">
    <text evidence="10">Part of the ABC transporter complex XacGHIJK involved in the uptake of xylose and arabinose. Responsible for energy coupling to the transport system.</text>
</comment>
<evidence type="ECO:0000313" key="16">
    <source>
        <dbReference type="Proteomes" id="UP000281431"/>
    </source>
</evidence>
<name>A0A3N6MS97_NATCH</name>
<dbReference type="EC" id="7.5.2.13" evidence="13"/>
<feature type="domain" description="ABC transporter" evidence="14">
    <location>
        <begin position="4"/>
        <end position="235"/>
    </location>
</feature>
<keyword evidence="3" id="KW-1003">Cell membrane</keyword>
<dbReference type="InterPro" id="IPR012340">
    <property type="entry name" value="NA-bd_OB-fold"/>
</dbReference>
<dbReference type="EMBL" id="REFZ01000010">
    <property type="protein sequence ID" value="RQG99171.1"/>
    <property type="molecule type" value="Genomic_DNA"/>
</dbReference>
<evidence type="ECO:0000256" key="9">
    <source>
        <dbReference type="ARBA" id="ARBA00051890"/>
    </source>
</evidence>
<dbReference type="OrthoDB" id="18368at2157"/>
<keyword evidence="16" id="KW-1185">Reference proteome</keyword>
<evidence type="ECO:0000256" key="12">
    <source>
        <dbReference type="ARBA" id="ARBA00065962"/>
    </source>
</evidence>
<dbReference type="InterPro" id="IPR017871">
    <property type="entry name" value="ABC_transporter-like_CS"/>
</dbReference>
<gene>
    <name evidence="15" type="ORF">EA472_14975</name>
</gene>
<keyword evidence="5 15" id="KW-0067">ATP-binding</keyword>
<keyword evidence="6" id="KW-1278">Translocase</keyword>
<dbReference type="Proteomes" id="UP000281431">
    <property type="component" value="Unassembled WGS sequence"/>
</dbReference>
<dbReference type="GO" id="GO:0005524">
    <property type="term" value="F:ATP binding"/>
    <property type="evidence" value="ECO:0007669"/>
    <property type="project" value="UniProtKB-KW"/>
</dbReference>
<evidence type="ECO:0000256" key="3">
    <source>
        <dbReference type="ARBA" id="ARBA00022475"/>
    </source>
</evidence>
<dbReference type="GO" id="GO:0055052">
    <property type="term" value="C:ATP-binding cassette (ABC) transporter complex, substrate-binding subunit-containing"/>
    <property type="evidence" value="ECO:0007669"/>
    <property type="project" value="TreeGrafter"/>
</dbReference>
<keyword evidence="4" id="KW-0547">Nucleotide-binding</keyword>
<evidence type="ECO:0000256" key="13">
    <source>
        <dbReference type="ARBA" id="ARBA00066315"/>
    </source>
</evidence>
<evidence type="ECO:0000313" key="15">
    <source>
        <dbReference type="EMBL" id="RQG99171.1"/>
    </source>
</evidence>
<dbReference type="Pfam" id="PF08402">
    <property type="entry name" value="TOBE_2"/>
    <property type="match status" value="1"/>
</dbReference>
<dbReference type="InterPro" id="IPR003593">
    <property type="entry name" value="AAA+_ATPase"/>
</dbReference>
<dbReference type="Gene3D" id="3.40.50.300">
    <property type="entry name" value="P-loop containing nucleotide triphosphate hydrolases"/>
    <property type="match status" value="1"/>
</dbReference>
<evidence type="ECO:0000256" key="11">
    <source>
        <dbReference type="ARBA" id="ARBA00061029"/>
    </source>
</evidence>
<dbReference type="AlphaFoldDB" id="A0A3N6MS97"/>
<dbReference type="InterPro" id="IPR003439">
    <property type="entry name" value="ABC_transporter-like_ATP-bd"/>
</dbReference>
<evidence type="ECO:0000256" key="5">
    <source>
        <dbReference type="ARBA" id="ARBA00022840"/>
    </source>
</evidence>
<dbReference type="GO" id="GO:0140359">
    <property type="term" value="F:ABC-type transporter activity"/>
    <property type="evidence" value="ECO:0007669"/>
    <property type="project" value="InterPro"/>
</dbReference>
<dbReference type="Gene3D" id="2.40.50.140">
    <property type="entry name" value="Nucleic acid-binding proteins"/>
    <property type="match status" value="1"/>
</dbReference>
<dbReference type="PANTHER" id="PTHR43875:SF15">
    <property type="entry name" value="TREHALOSE IMPORT ATP-BINDING PROTEIN SUGC"/>
    <property type="match status" value="1"/>
</dbReference>
<dbReference type="SMART" id="SM00382">
    <property type="entry name" value="AAA"/>
    <property type="match status" value="1"/>
</dbReference>
<dbReference type="NCBIfam" id="NF008653">
    <property type="entry name" value="PRK11650.1"/>
    <property type="match status" value="1"/>
</dbReference>
<evidence type="ECO:0000259" key="14">
    <source>
        <dbReference type="PROSITE" id="PS50893"/>
    </source>
</evidence>
<dbReference type="PROSITE" id="PS50893">
    <property type="entry name" value="ABC_TRANSPORTER_2"/>
    <property type="match status" value="1"/>
</dbReference>
<evidence type="ECO:0000256" key="6">
    <source>
        <dbReference type="ARBA" id="ARBA00022967"/>
    </source>
</evidence>
<comment type="catalytic activity">
    <reaction evidence="8">
        <text>D-xylose(out) + ATP + H2O = D-xylose(in) + ADP + phosphate + H(+)</text>
        <dbReference type="Rhea" id="RHEA:29899"/>
        <dbReference type="ChEBI" id="CHEBI:15377"/>
        <dbReference type="ChEBI" id="CHEBI:15378"/>
        <dbReference type="ChEBI" id="CHEBI:30616"/>
        <dbReference type="ChEBI" id="CHEBI:43474"/>
        <dbReference type="ChEBI" id="CHEBI:53455"/>
        <dbReference type="ChEBI" id="CHEBI:456216"/>
        <dbReference type="EC" id="7.5.2.13"/>
    </reaction>
    <physiologicalReaction direction="left-to-right" evidence="8">
        <dbReference type="Rhea" id="RHEA:29900"/>
    </physiologicalReaction>
</comment>
<dbReference type="SUPFAM" id="SSF52540">
    <property type="entry name" value="P-loop containing nucleoside triphosphate hydrolases"/>
    <property type="match status" value="1"/>
</dbReference>
<comment type="caution">
    <text evidence="15">The sequence shown here is derived from an EMBL/GenBank/DDBJ whole genome shotgun (WGS) entry which is preliminary data.</text>
</comment>
<dbReference type="GO" id="GO:0016887">
    <property type="term" value="F:ATP hydrolysis activity"/>
    <property type="evidence" value="ECO:0007669"/>
    <property type="project" value="InterPro"/>
</dbReference>
<evidence type="ECO:0000256" key="7">
    <source>
        <dbReference type="ARBA" id="ARBA00023136"/>
    </source>
</evidence>
<dbReference type="InterPro" id="IPR027417">
    <property type="entry name" value="P-loop_NTPase"/>
</dbReference>
<comment type="catalytic activity">
    <reaction evidence="9">
        <text>L-arabinose(out) + ATP + H2O = L-arabinose(in) + ADP + phosphate + H(+)</text>
        <dbReference type="Rhea" id="RHEA:30007"/>
        <dbReference type="ChEBI" id="CHEBI:15377"/>
        <dbReference type="ChEBI" id="CHEBI:15378"/>
        <dbReference type="ChEBI" id="CHEBI:17535"/>
        <dbReference type="ChEBI" id="CHEBI:30616"/>
        <dbReference type="ChEBI" id="CHEBI:43474"/>
        <dbReference type="ChEBI" id="CHEBI:456216"/>
        <dbReference type="EC" id="7.5.2.13"/>
    </reaction>
    <physiologicalReaction direction="left-to-right" evidence="9">
        <dbReference type="Rhea" id="RHEA:30008"/>
    </physiologicalReaction>
</comment>
<keyword evidence="2" id="KW-0813">Transport</keyword>
<dbReference type="GO" id="GO:0008643">
    <property type="term" value="P:carbohydrate transport"/>
    <property type="evidence" value="ECO:0007669"/>
    <property type="project" value="InterPro"/>
</dbReference>
<dbReference type="InterPro" id="IPR015855">
    <property type="entry name" value="ABC_transpr_MalK-like"/>
</dbReference>
<accession>A0A3N6MS97</accession>
<dbReference type="FunFam" id="3.40.50.300:FF:000042">
    <property type="entry name" value="Maltose/maltodextrin ABC transporter, ATP-binding protein"/>
    <property type="match status" value="1"/>
</dbReference>
<keyword evidence="7" id="KW-0472">Membrane</keyword>
<dbReference type="InterPro" id="IPR047641">
    <property type="entry name" value="ABC_transpr_MalK/UgpC-like"/>
</dbReference>
<evidence type="ECO:0000256" key="8">
    <source>
        <dbReference type="ARBA" id="ARBA00050355"/>
    </source>
</evidence>
<dbReference type="InterPro" id="IPR008995">
    <property type="entry name" value="Mo/tungstate-bd_C_term_dom"/>
</dbReference>
<dbReference type="Gene3D" id="2.40.50.100">
    <property type="match status" value="1"/>
</dbReference>
<dbReference type="PROSITE" id="PS00211">
    <property type="entry name" value="ABC_TRANSPORTER_1"/>
    <property type="match status" value="1"/>
</dbReference>